<evidence type="ECO:0000256" key="2">
    <source>
        <dbReference type="ARBA" id="ARBA00022448"/>
    </source>
</evidence>
<keyword evidence="4" id="KW-0547">Nucleotide-binding</keyword>
<name>A0A3R9PJ41_9CREN</name>
<comment type="caution">
    <text evidence="14">The sequence shown here is derived from an EMBL/GenBank/DDBJ whole genome shotgun (WGS) entry which is preliminary data.</text>
</comment>
<keyword evidence="7" id="KW-0406">Ion transport</keyword>
<evidence type="ECO:0000256" key="7">
    <source>
        <dbReference type="ARBA" id="ARBA00023065"/>
    </source>
</evidence>
<evidence type="ECO:0000256" key="11">
    <source>
        <dbReference type="ARBA" id="ARBA00044143"/>
    </source>
</evidence>
<evidence type="ECO:0000256" key="8">
    <source>
        <dbReference type="ARBA" id="ARBA00023136"/>
    </source>
</evidence>
<dbReference type="EMBL" id="RCOS01000086">
    <property type="protein sequence ID" value="RSN74816.1"/>
    <property type="molecule type" value="Genomic_DNA"/>
</dbReference>
<evidence type="ECO:0000313" key="14">
    <source>
        <dbReference type="EMBL" id="RSN74816.1"/>
    </source>
</evidence>
<reference evidence="14 15" key="1">
    <citation type="submission" date="2018-10" db="EMBL/GenBank/DDBJ databases">
        <title>Co-occurring genomic capacity for anaerobic methane metabolism and dissimilatory sulfite reduction discovered in the Korarchaeota.</title>
        <authorList>
            <person name="Mckay L.J."/>
            <person name="Dlakic M."/>
            <person name="Fields M.W."/>
            <person name="Delmont T.O."/>
            <person name="Eren A.M."/>
            <person name="Jay Z.J."/>
            <person name="Klingelsmith K.B."/>
            <person name="Rusch D.B."/>
            <person name="Inskeep W.P."/>
        </authorList>
    </citation>
    <scope>NUCLEOTIDE SEQUENCE [LARGE SCALE GENOMIC DNA]</scope>
    <source>
        <strain evidence="14 15">MDKW</strain>
    </source>
</reference>
<dbReference type="InterPro" id="IPR017871">
    <property type="entry name" value="ABC_transporter-like_CS"/>
</dbReference>
<sequence>MDPLLDVIDLHVQFRTLRGIVRALRGVFLRVYPEEVLALVGETGSGKTVTGLSILRLLDPSAEITKGEIIFQGKDLLLLPEKEMLKIRGKDITMIFQEPKAALNPVMRVGDQIAEALIEHEEITKREARERVLEYLTLVGLPDPERIYKMYPHEMSGGMAQRIVIAMALIHNPKLVIADEPTSSLDVTIQAQIIDLIKDLVRKTGASSIFITHDLGVAAELADRIEVMYAGKAVEVGDIWEIFERPLHPYTEGLLKAIPKLGDKGELFSIEGEIPSLLKQINGCAFAPRCPYAEDKCFSEEPPLVDVGGGHLVACHLRVGQ</sequence>
<evidence type="ECO:0000256" key="4">
    <source>
        <dbReference type="ARBA" id="ARBA00022741"/>
    </source>
</evidence>
<dbReference type="InterPro" id="IPR027417">
    <property type="entry name" value="P-loop_NTPase"/>
</dbReference>
<dbReference type="InterPro" id="IPR003593">
    <property type="entry name" value="AAA+_ATPase"/>
</dbReference>
<dbReference type="InterPro" id="IPR003439">
    <property type="entry name" value="ABC_transporter-like_ATP-bd"/>
</dbReference>
<dbReference type="PROSITE" id="PS00211">
    <property type="entry name" value="ABC_TRANSPORTER_1"/>
    <property type="match status" value="1"/>
</dbReference>
<evidence type="ECO:0000256" key="10">
    <source>
        <dbReference type="ARBA" id="ARBA00039098"/>
    </source>
</evidence>
<dbReference type="Pfam" id="PF08352">
    <property type="entry name" value="oligo_HPY"/>
    <property type="match status" value="1"/>
</dbReference>
<dbReference type="GO" id="GO:0005524">
    <property type="term" value="F:ATP binding"/>
    <property type="evidence" value="ECO:0007669"/>
    <property type="project" value="UniProtKB-KW"/>
</dbReference>
<dbReference type="Pfam" id="PF00005">
    <property type="entry name" value="ABC_tran"/>
    <property type="match status" value="1"/>
</dbReference>
<evidence type="ECO:0000256" key="1">
    <source>
        <dbReference type="ARBA" id="ARBA00004202"/>
    </source>
</evidence>
<evidence type="ECO:0000313" key="15">
    <source>
        <dbReference type="Proteomes" id="UP000277582"/>
    </source>
</evidence>
<comment type="catalytic activity">
    <reaction evidence="12">
        <text>Ni(2+)(out) + ATP + H2O = Ni(2+)(in) + ADP + phosphate + H(+)</text>
        <dbReference type="Rhea" id="RHEA:15557"/>
        <dbReference type="ChEBI" id="CHEBI:15377"/>
        <dbReference type="ChEBI" id="CHEBI:15378"/>
        <dbReference type="ChEBI" id="CHEBI:30616"/>
        <dbReference type="ChEBI" id="CHEBI:43474"/>
        <dbReference type="ChEBI" id="CHEBI:49786"/>
        <dbReference type="ChEBI" id="CHEBI:456216"/>
        <dbReference type="EC" id="7.2.2.11"/>
    </reaction>
    <physiologicalReaction direction="left-to-right" evidence="12">
        <dbReference type="Rhea" id="RHEA:15558"/>
    </physiologicalReaction>
</comment>
<keyword evidence="3" id="KW-1003">Cell membrane</keyword>
<dbReference type="AlphaFoldDB" id="A0A3R9PJ41"/>
<dbReference type="InterPro" id="IPR013563">
    <property type="entry name" value="Oligopep_ABC_C"/>
</dbReference>
<comment type="subunit">
    <text evidence="9">The complex is composed of two ATP-binding proteins (NikD and NikE), two transmembrane proteins (NikB and NikC) and a solute-binding protein (NikA).</text>
</comment>
<evidence type="ECO:0000256" key="5">
    <source>
        <dbReference type="ARBA" id="ARBA00022840"/>
    </source>
</evidence>
<dbReference type="SUPFAM" id="SSF52540">
    <property type="entry name" value="P-loop containing nucleoside triphosphate hydrolases"/>
    <property type="match status" value="1"/>
</dbReference>
<keyword evidence="2" id="KW-0813">Transport</keyword>
<evidence type="ECO:0000256" key="6">
    <source>
        <dbReference type="ARBA" id="ARBA00022967"/>
    </source>
</evidence>
<feature type="domain" description="ABC transporter" evidence="13">
    <location>
        <begin position="5"/>
        <end position="255"/>
    </location>
</feature>
<dbReference type="GO" id="GO:0005886">
    <property type="term" value="C:plasma membrane"/>
    <property type="evidence" value="ECO:0007669"/>
    <property type="project" value="UniProtKB-SubCell"/>
</dbReference>
<dbReference type="Proteomes" id="UP000277582">
    <property type="component" value="Unassembled WGS sequence"/>
</dbReference>
<keyword evidence="6" id="KW-1278">Translocase</keyword>
<dbReference type="Gene3D" id="3.40.50.300">
    <property type="entry name" value="P-loop containing nucleotide triphosphate hydrolases"/>
    <property type="match status" value="1"/>
</dbReference>
<proteinExistence type="predicted"/>
<keyword evidence="5 14" id="KW-0067">ATP-binding</keyword>
<dbReference type="CDD" id="cd03257">
    <property type="entry name" value="ABC_NikE_OppD_transporters"/>
    <property type="match status" value="1"/>
</dbReference>
<dbReference type="EC" id="7.2.2.11" evidence="10"/>
<evidence type="ECO:0000259" key="13">
    <source>
        <dbReference type="PROSITE" id="PS50893"/>
    </source>
</evidence>
<keyword evidence="15" id="KW-1185">Reference proteome</keyword>
<dbReference type="NCBIfam" id="TIGR01727">
    <property type="entry name" value="oligo_HPY"/>
    <property type="match status" value="1"/>
</dbReference>
<keyword evidence="8" id="KW-0472">Membrane</keyword>
<dbReference type="PANTHER" id="PTHR43297:SF13">
    <property type="entry name" value="NICKEL ABC TRANSPORTER, ATP-BINDING PROTEIN"/>
    <property type="match status" value="1"/>
</dbReference>
<dbReference type="GO" id="GO:0015833">
    <property type="term" value="P:peptide transport"/>
    <property type="evidence" value="ECO:0007669"/>
    <property type="project" value="InterPro"/>
</dbReference>
<dbReference type="SMART" id="SM00382">
    <property type="entry name" value="AAA"/>
    <property type="match status" value="1"/>
</dbReference>
<dbReference type="FunFam" id="3.40.50.300:FF:000016">
    <property type="entry name" value="Oligopeptide ABC transporter ATP-binding component"/>
    <property type="match status" value="1"/>
</dbReference>
<gene>
    <name evidence="14" type="ORF">D6D85_07425</name>
</gene>
<comment type="subcellular location">
    <subcellularLocation>
        <location evidence="1">Cell membrane</location>
        <topology evidence="1">Peripheral membrane protein</topology>
    </subcellularLocation>
</comment>
<dbReference type="GO" id="GO:0016887">
    <property type="term" value="F:ATP hydrolysis activity"/>
    <property type="evidence" value="ECO:0007669"/>
    <property type="project" value="InterPro"/>
</dbReference>
<dbReference type="InterPro" id="IPR050388">
    <property type="entry name" value="ABC_Ni/Peptide_Import"/>
</dbReference>
<protein>
    <recommendedName>
        <fullName evidence="11">Nickel import system ATP-binding protein NikD</fullName>
        <ecNumber evidence="10">7.2.2.11</ecNumber>
    </recommendedName>
</protein>
<evidence type="ECO:0000256" key="9">
    <source>
        <dbReference type="ARBA" id="ARBA00038669"/>
    </source>
</evidence>
<organism evidence="14 15">
    <name type="scientific">Candidatus Methanodesulfokora washburnensis</name>
    <dbReference type="NCBI Taxonomy" id="2478471"/>
    <lineage>
        <taxon>Archaea</taxon>
        <taxon>Thermoproteota</taxon>
        <taxon>Candidatus Korarchaeia</taxon>
        <taxon>Candidatus Korarchaeia incertae sedis</taxon>
        <taxon>Candidatus Methanodesulfokora</taxon>
    </lineage>
</organism>
<accession>A0A3R9PJ41</accession>
<dbReference type="PANTHER" id="PTHR43297">
    <property type="entry name" value="OLIGOPEPTIDE TRANSPORT ATP-BINDING PROTEIN APPD"/>
    <property type="match status" value="1"/>
</dbReference>
<dbReference type="RefSeq" id="WP_125671382.1">
    <property type="nucleotide sequence ID" value="NZ_RCOS01000086.1"/>
</dbReference>
<evidence type="ECO:0000256" key="3">
    <source>
        <dbReference type="ARBA" id="ARBA00022475"/>
    </source>
</evidence>
<dbReference type="OrthoDB" id="18209at2157"/>
<dbReference type="GO" id="GO:0015413">
    <property type="term" value="F:ABC-type nickel transporter activity"/>
    <property type="evidence" value="ECO:0007669"/>
    <property type="project" value="UniProtKB-EC"/>
</dbReference>
<evidence type="ECO:0000256" key="12">
    <source>
        <dbReference type="ARBA" id="ARBA00048610"/>
    </source>
</evidence>
<dbReference type="PROSITE" id="PS50893">
    <property type="entry name" value="ABC_TRANSPORTER_2"/>
    <property type="match status" value="1"/>
</dbReference>